<evidence type="ECO:0000313" key="3">
    <source>
        <dbReference type="Proteomes" id="UP000199029"/>
    </source>
</evidence>
<protein>
    <submittedName>
        <fullName evidence="2">Uncharacterized protein</fullName>
    </submittedName>
</protein>
<gene>
    <name evidence="2" type="ORF">SAMN04515668_4158</name>
</gene>
<dbReference type="Proteomes" id="UP000199029">
    <property type="component" value="Unassembled WGS sequence"/>
</dbReference>
<dbReference type="EMBL" id="FOXS01000007">
    <property type="protein sequence ID" value="SFQ75862.1"/>
    <property type="molecule type" value="Genomic_DNA"/>
</dbReference>
<keyword evidence="1" id="KW-1133">Transmembrane helix</keyword>
<keyword evidence="1" id="KW-0472">Membrane</keyword>
<feature type="transmembrane region" description="Helical" evidence="1">
    <location>
        <begin position="101"/>
        <end position="126"/>
    </location>
</feature>
<dbReference type="AlphaFoldDB" id="A0A1I6B4H7"/>
<feature type="transmembrane region" description="Helical" evidence="1">
    <location>
        <begin position="162"/>
        <end position="184"/>
    </location>
</feature>
<dbReference type="RefSeq" id="WP_143080309.1">
    <property type="nucleotide sequence ID" value="NZ_FOXS01000007.1"/>
</dbReference>
<feature type="transmembrane region" description="Helical" evidence="1">
    <location>
        <begin position="138"/>
        <end position="156"/>
    </location>
</feature>
<name>A0A1I6B4H7_HYMAR</name>
<organism evidence="2 3">
    <name type="scientific">Hymenobacter arizonensis</name>
    <name type="common">Siccationidurans arizonensis</name>
    <dbReference type="NCBI Taxonomy" id="1227077"/>
    <lineage>
        <taxon>Bacteria</taxon>
        <taxon>Pseudomonadati</taxon>
        <taxon>Bacteroidota</taxon>
        <taxon>Cytophagia</taxon>
        <taxon>Cytophagales</taxon>
        <taxon>Hymenobacteraceae</taxon>
        <taxon>Hymenobacter</taxon>
    </lineage>
</organism>
<evidence type="ECO:0000256" key="1">
    <source>
        <dbReference type="SAM" id="Phobius"/>
    </source>
</evidence>
<feature type="transmembrane region" description="Helical" evidence="1">
    <location>
        <begin position="76"/>
        <end position="95"/>
    </location>
</feature>
<keyword evidence="3" id="KW-1185">Reference proteome</keyword>
<sequence>MPTKERQVGNRSLSKAEVALLRPDQRKNLSFPPIYRPSKILPFPFSAQSKSYQEITKRQARIPRSKVPFSWILNKMFLVSGLLLLAGGLITGISLGGISGLITGLLLAVAGLVILLGTMLLLGFIVSSAMDSLRYPSLSFAALIIGALAALVWLIIGITPGYILLIAGLSITIAGLLLAIGSVIKSKTF</sequence>
<evidence type="ECO:0000313" key="2">
    <source>
        <dbReference type="EMBL" id="SFQ75862.1"/>
    </source>
</evidence>
<reference evidence="3" key="1">
    <citation type="submission" date="2016-10" db="EMBL/GenBank/DDBJ databases">
        <authorList>
            <person name="Varghese N."/>
            <person name="Submissions S."/>
        </authorList>
    </citation>
    <scope>NUCLEOTIDE SEQUENCE [LARGE SCALE GENOMIC DNA]</scope>
    <source>
        <strain evidence="3">OR362-8,ATCC BAA-1266,JCM 13504</strain>
    </source>
</reference>
<dbReference type="STRING" id="1227077.SAMN04515668_4158"/>
<accession>A0A1I6B4H7</accession>
<keyword evidence="1" id="KW-0812">Transmembrane</keyword>
<proteinExistence type="predicted"/>